<organism evidence="2 3">
    <name type="scientific">Thiomicrospira aerophila AL3</name>
    <dbReference type="NCBI Taxonomy" id="717772"/>
    <lineage>
        <taxon>Bacteria</taxon>
        <taxon>Pseudomonadati</taxon>
        <taxon>Pseudomonadota</taxon>
        <taxon>Gammaproteobacteria</taxon>
        <taxon>Thiotrichales</taxon>
        <taxon>Piscirickettsiaceae</taxon>
        <taxon>Thiomicrospira</taxon>
    </lineage>
</organism>
<dbReference type="Gene3D" id="3.40.1260.10">
    <property type="entry name" value="DsrEFH-like"/>
    <property type="match status" value="1"/>
</dbReference>
<dbReference type="AlphaFoldDB" id="W0DTT0"/>
<evidence type="ECO:0008006" key="4">
    <source>
        <dbReference type="Google" id="ProtNLM"/>
    </source>
</evidence>
<name>W0DTT0_9GAMM</name>
<dbReference type="InterPro" id="IPR027396">
    <property type="entry name" value="DsrEFH-like"/>
</dbReference>
<keyword evidence="1" id="KW-0732">Signal</keyword>
<protein>
    <recommendedName>
        <fullName evidence="4">DsrE family protein</fullName>
    </recommendedName>
</protein>
<gene>
    <name evidence="2" type="ORF">THIAE_08875</name>
</gene>
<dbReference type="EMBL" id="CP007030">
    <property type="protein sequence ID" value="AHF01852.1"/>
    <property type="molecule type" value="Genomic_DNA"/>
</dbReference>
<dbReference type="eggNOG" id="COG1416">
    <property type="taxonomic scope" value="Bacteria"/>
</dbReference>
<dbReference type="STRING" id="717772.THIAE_08875"/>
<dbReference type="OrthoDB" id="5615986at2"/>
<keyword evidence="3" id="KW-1185">Reference proteome</keyword>
<dbReference type="RefSeq" id="WP_025299392.1">
    <property type="nucleotide sequence ID" value="NZ_CP007030.1"/>
</dbReference>
<evidence type="ECO:0000313" key="3">
    <source>
        <dbReference type="Proteomes" id="UP000005380"/>
    </source>
</evidence>
<dbReference type="HOGENOM" id="CLU_130451_0_0_6"/>
<dbReference type="Proteomes" id="UP000005380">
    <property type="component" value="Chromosome"/>
</dbReference>
<reference evidence="2 3" key="1">
    <citation type="submission" date="2013-12" db="EMBL/GenBank/DDBJ databases">
        <authorList>
            <consortium name="DOE Joint Genome Institute"/>
            <person name="Kappler U."/>
            <person name="Huntemann M."/>
            <person name="Han J."/>
            <person name="Chen A."/>
            <person name="Kyrpides N."/>
            <person name="Mavromatis K."/>
            <person name="Markowitz V."/>
            <person name="Palaniappan K."/>
            <person name="Ivanova N."/>
            <person name="Schaumberg A."/>
            <person name="Pati A."/>
            <person name="Liolios K."/>
            <person name="Nordberg H.P."/>
            <person name="Cantor M.N."/>
            <person name="Hua S.X."/>
            <person name="Woyke T."/>
        </authorList>
    </citation>
    <scope>NUCLEOTIDE SEQUENCE [LARGE SCALE GENOMIC DNA]</scope>
    <source>
        <strain evidence="3">AL2</strain>
    </source>
</reference>
<sequence>MNTFFRSFILCVVLSPGLVMANSSITKPSDSRALAGLEQGKILWDITLAQPDALIARLNVLEETYHDMVRQNLTPNMMFTFRGGAVQHLAQDLSQRDLDQAAASLAVQQKLSELLALPGIHMEACQIATRRFNLTRQEDLMQGVTLVGNTFLSIMGYENQGYTTIRID</sequence>
<accession>W0DTT0</accession>
<dbReference type="KEGG" id="tao:THIAE_08875"/>
<feature type="chain" id="PRO_5004787024" description="DsrE family protein" evidence="1">
    <location>
        <begin position="22"/>
        <end position="168"/>
    </location>
</feature>
<evidence type="ECO:0000256" key="1">
    <source>
        <dbReference type="SAM" id="SignalP"/>
    </source>
</evidence>
<dbReference type="InParanoid" id="W0DTT0"/>
<feature type="signal peptide" evidence="1">
    <location>
        <begin position="1"/>
        <end position="21"/>
    </location>
</feature>
<proteinExistence type="predicted"/>
<evidence type="ECO:0000313" key="2">
    <source>
        <dbReference type="EMBL" id="AHF01852.1"/>
    </source>
</evidence>
<dbReference type="SUPFAM" id="SSF75169">
    <property type="entry name" value="DsrEFH-like"/>
    <property type="match status" value="1"/>
</dbReference>